<dbReference type="InterPro" id="IPR016181">
    <property type="entry name" value="Acyl_CoA_acyltransferase"/>
</dbReference>
<comment type="caution">
    <text evidence="2">The sequence shown here is derived from an EMBL/GenBank/DDBJ whole genome shotgun (WGS) entry which is preliminary data.</text>
</comment>
<evidence type="ECO:0000313" key="3">
    <source>
        <dbReference type="Proteomes" id="UP000430272"/>
    </source>
</evidence>
<dbReference type="RefSeq" id="WP_160659499.1">
    <property type="nucleotide sequence ID" value="NZ_BAABDV010000001.1"/>
</dbReference>
<evidence type="ECO:0000313" key="2">
    <source>
        <dbReference type="EMBL" id="MXO52523.1"/>
    </source>
</evidence>
<dbReference type="Proteomes" id="UP000430272">
    <property type="component" value="Unassembled WGS sequence"/>
</dbReference>
<dbReference type="PANTHER" id="PTHR41368:SF1">
    <property type="entry name" value="PROTEIN YGHO"/>
    <property type="match status" value="1"/>
</dbReference>
<dbReference type="PROSITE" id="PS51186">
    <property type="entry name" value="GNAT"/>
    <property type="match status" value="1"/>
</dbReference>
<organism evidence="2 3">
    <name type="scientific">Qipengyuania pelagi</name>
    <dbReference type="NCBI Taxonomy" id="994320"/>
    <lineage>
        <taxon>Bacteria</taxon>
        <taxon>Pseudomonadati</taxon>
        <taxon>Pseudomonadota</taxon>
        <taxon>Alphaproteobacteria</taxon>
        <taxon>Sphingomonadales</taxon>
        <taxon>Erythrobacteraceae</taxon>
        <taxon>Qipengyuania</taxon>
    </lineage>
</organism>
<accession>A0A844Y5E3</accession>
<dbReference type="InterPro" id="IPR039968">
    <property type="entry name" value="BcerS-like"/>
</dbReference>
<feature type="domain" description="N-acetyltransferase" evidence="1">
    <location>
        <begin position="6"/>
        <end position="195"/>
    </location>
</feature>
<dbReference type="SUPFAM" id="SSF55729">
    <property type="entry name" value="Acyl-CoA N-acyltransferases (Nat)"/>
    <property type="match status" value="1"/>
</dbReference>
<evidence type="ECO:0000259" key="1">
    <source>
        <dbReference type="PROSITE" id="PS51186"/>
    </source>
</evidence>
<dbReference type="GO" id="GO:0016747">
    <property type="term" value="F:acyltransferase activity, transferring groups other than amino-acyl groups"/>
    <property type="evidence" value="ECO:0007669"/>
    <property type="project" value="InterPro"/>
</dbReference>
<dbReference type="PANTHER" id="PTHR41368">
    <property type="entry name" value="PROTEIN YGHO"/>
    <property type="match status" value="1"/>
</dbReference>
<gene>
    <name evidence="2" type="ORF">GRI47_00690</name>
</gene>
<dbReference type="InterPro" id="IPR000182">
    <property type="entry name" value="GNAT_dom"/>
</dbReference>
<dbReference type="AlphaFoldDB" id="A0A844Y5E3"/>
<proteinExistence type="predicted"/>
<dbReference type="Gene3D" id="3.40.630.30">
    <property type="match status" value="1"/>
</dbReference>
<keyword evidence="2" id="KW-0808">Transferase</keyword>
<dbReference type="OrthoDB" id="9806005at2"/>
<dbReference type="EMBL" id="WTYD01000001">
    <property type="protein sequence ID" value="MXO52523.1"/>
    <property type="molecule type" value="Genomic_DNA"/>
</dbReference>
<protein>
    <submittedName>
        <fullName evidence="2">N-acetyltransferase</fullName>
    </submittedName>
</protein>
<sequence length="388" mass="44113">MTTGEIVIRPVSGKAGRAEFVDLGRRFAAREPHSVPQLRSEQLELIDPDKNPFFGHARAAFFIAYRGDTPVGRISAHIDELALELPREQGMGPGTGLFGYFDAEDEETARALLTQAEAWNRAQGMTRVLGPISLSIWEEPGLLVKGQDHPPTMLMGHHPAHYRRWIKDAGYAPAKTLLTYELDITQDFPPLIRRIVQSGERNSRITVRPVDKANWDRDLAIVLAILNDAWSDNWGFVPFTDREIAYAAKKMKPIVHERLNMIAEVDGEPVAFMLTFPDMNAVLKRINGRLLPLGWLRLLRWLKKPTGADMRVPLMGVRRELQNSRMASQLAFMMIERIRQNATRDFKSVRGEIGWILEDNKGMLAIADAIDSRINREYVIFEKPLDER</sequence>
<reference evidence="2 3" key="1">
    <citation type="submission" date="2019-12" db="EMBL/GenBank/DDBJ databases">
        <title>Genomic-based taxomic classification of the family Erythrobacteraceae.</title>
        <authorList>
            <person name="Xu L."/>
        </authorList>
    </citation>
    <scope>NUCLEOTIDE SEQUENCE [LARGE SCALE GENOMIC DNA]</scope>
    <source>
        <strain evidence="2 3">JCM 17468</strain>
    </source>
</reference>
<name>A0A844Y5E3_9SPHN</name>
<keyword evidence="3" id="KW-1185">Reference proteome</keyword>